<evidence type="ECO:0000313" key="2">
    <source>
        <dbReference type="WBParaSite" id="RSKR_0000858700.1"/>
    </source>
</evidence>
<dbReference type="Proteomes" id="UP000095286">
    <property type="component" value="Unplaced"/>
</dbReference>
<dbReference type="WBParaSite" id="RSKR_0000858700.1">
    <property type="protein sequence ID" value="RSKR_0000858700.1"/>
    <property type="gene ID" value="RSKR_0000858700"/>
</dbReference>
<sequence length="751" mass="85118">MPSEQNNPPANVKLHFEAVNDPDSNEIEVIILIADPLTQVLRYKYNIPPSSQNKPFIIDYNDEYVEGDISGLHKWRINYTSKKSLFMRYGLKNVIECNAEELSEVLTRMSEQAIHTFRDAKECLVTLGVSFVEHFKNNHENSVASTVSVKQSLVANGVSTGNTYPITIVIRGPINKIPEVIENGKRKALPIIHHSKPLPRLVISVFLAHCITIPTGPRLVTPVEVEGMSTPQLSATSSLPRISPPVVTNPGLQTAMPLLCSANVTNPPACDVNPDAPVTDRSIRMANRSARFSRLESREAANSQSNTTDATIVTNIKPFFQYLDPILFRNLVSYSEAVSLGYLPLSPSRVEEELASHIKDVSDRVHYRNPIILLRPANPSAGVVAGPIRFRYGNITSLWPIPRHILAFIEPRRTHLANLPPPAKMTRAIRDAESRKRRHNSSTFDDLDPQSGSSEINLPALPTTINIPDFEDFAILPSFNLTVTLQQLQEKCLNDTYCNDIYFLIKYLITNGELVINNRWKDRLVVQNQYNQLIARYKIKLTNTFLCPHIQENEITVDKIALTLPLIGLLILFDLNSQKQLNTSVIRSWDHANHWTVTSPGVMAIIPEQFRSLFAWAVAMYEVEKQCSNMAEGTDYIADYIRKEVFKMYHRCVNANKQSLIRNANERYNLCLKFKILKFSIRDRKQYYFLNSDIITSITTFPHFNALKEAIFTTEVDNYFRDVVKDQANADKYGKISKEGFPGPEYQNLFA</sequence>
<organism evidence="1 2">
    <name type="scientific">Rhabditophanes sp. KR3021</name>
    <dbReference type="NCBI Taxonomy" id="114890"/>
    <lineage>
        <taxon>Eukaryota</taxon>
        <taxon>Metazoa</taxon>
        <taxon>Ecdysozoa</taxon>
        <taxon>Nematoda</taxon>
        <taxon>Chromadorea</taxon>
        <taxon>Rhabditida</taxon>
        <taxon>Tylenchina</taxon>
        <taxon>Panagrolaimomorpha</taxon>
        <taxon>Strongyloidoidea</taxon>
        <taxon>Alloionematidae</taxon>
        <taxon>Rhabditophanes</taxon>
    </lineage>
</organism>
<protein>
    <submittedName>
        <fullName evidence="2">DUF3699 domain-containing protein</fullName>
    </submittedName>
</protein>
<name>A0AC35U7V7_9BILA</name>
<evidence type="ECO:0000313" key="1">
    <source>
        <dbReference type="Proteomes" id="UP000095286"/>
    </source>
</evidence>
<accession>A0AC35U7V7</accession>
<proteinExistence type="predicted"/>
<reference evidence="2" key="1">
    <citation type="submission" date="2016-11" db="UniProtKB">
        <authorList>
            <consortium name="WormBaseParasite"/>
        </authorList>
    </citation>
    <scope>IDENTIFICATION</scope>
    <source>
        <strain evidence="2">KR3021</strain>
    </source>
</reference>